<protein>
    <submittedName>
        <fullName evidence="2">Uncharacterized protein</fullName>
    </submittedName>
</protein>
<comment type="caution">
    <text evidence="2">The sequence shown here is derived from an EMBL/GenBank/DDBJ whole genome shotgun (WGS) entry which is preliminary data.</text>
</comment>
<organism evidence="2 3">
    <name type="scientific">Coprinellus micaceus</name>
    <name type="common">Glistening ink-cap mushroom</name>
    <name type="synonym">Coprinus micaceus</name>
    <dbReference type="NCBI Taxonomy" id="71717"/>
    <lineage>
        <taxon>Eukaryota</taxon>
        <taxon>Fungi</taxon>
        <taxon>Dikarya</taxon>
        <taxon>Basidiomycota</taxon>
        <taxon>Agaricomycotina</taxon>
        <taxon>Agaricomycetes</taxon>
        <taxon>Agaricomycetidae</taxon>
        <taxon>Agaricales</taxon>
        <taxon>Agaricineae</taxon>
        <taxon>Psathyrellaceae</taxon>
        <taxon>Coprinellus</taxon>
    </lineage>
</organism>
<dbReference type="EMBL" id="QPFP01000096">
    <property type="protein sequence ID" value="TEB22163.1"/>
    <property type="molecule type" value="Genomic_DNA"/>
</dbReference>
<evidence type="ECO:0000256" key="1">
    <source>
        <dbReference type="SAM" id="MobiDB-lite"/>
    </source>
</evidence>
<accession>A0A4Y7SJX2</accession>
<dbReference type="AlphaFoldDB" id="A0A4Y7SJX2"/>
<sequence length="70" mass="7225">MAMPNELGVANSVTIAGGSLSLSRPCNLGGIHAPPPPHAKYITESTTPSPLSAGESERRFVRLGDDAAPR</sequence>
<feature type="region of interest" description="Disordered" evidence="1">
    <location>
        <begin position="28"/>
        <end position="70"/>
    </location>
</feature>
<gene>
    <name evidence="2" type="ORF">FA13DRAFT_1741229</name>
</gene>
<dbReference type="Proteomes" id="UP000298030">
    <property type="component" value="Unassembled WGS sequence"/>
</dbReference>
<feature type="compositionally biased region" description="Basic and acidic residues" evidence="1">
    <location>
        <begin position="55"/>
        <end position="70"/>
    </location>
</feature>
<evidence type="ECO:0000313" key="3">
    <source>
        <dbReference type="Proteomes" id="UP000298030"/>
    </source>
</evidence>
<evidence type="ECO:0000313" key="2">
    <source>
        <dbReference type="EMBL" id="TEB22163.1"/>
    </source>
</evidence>
<reference evidence="2 3" key="1">
    <citation type="journal article" date="2019" name="Nat. Ecol. Evol.">
        <title>Megaphylogeny resolves global patterns of mushroom evolution.</title>
        <authorList>
            <person name="Varga T."/>
            <person name="Krizsan K."/>
            <person name="Foldi C."/>
            <person name="Dima B."/>
            <person name="Sanchez-Garcia M."/>
            <person name="Sanchez-Ramirez S."/>
            <person name="Szollosi G.J."/>
            <person name="Szarkandi J.G."/>
            <person name="Papp V."/>
            <person name="Albert L."/>
            <person name="Andreopoulos W."/>
            <person name="Angelini C."/>
            <person name="Antonin V."/>
            <person name="Barry K.W."/>
            <person name="Bougher N.L."/>
            <person name="Buchanan P."/>
            <person name="Buyck B."/>
            <person name="Bense V."/>
            <person name="Catcheside P."/>
            <person name="Chovatia M."/>
            <person name="Cooper J."/>
            <person name="Damon W."/>
            <person name="Desjardin D."/>
            <person name="Finy P."/>
            <person name="Geml J."/>
            <person name="Haridas S."/>
            <person name="Hughes K."/>
            <person name="Justo A."/>
            <person name="Karasinski D."/>
            <person name="Kautmanova I."/>
            <person name="Kiss B."/>
            <person name="Kocsube S."/>
            <person name="Kotiranta H."/>
            <person name="LaButti K.M."/>
            <person name="Lechner B.E."/>
            <person name="Liimatainen K."/>
            <person name="Lipzen A."/>
            <person name="Lukacs Z."/>
            <person name="Mihaltcheva S."/>
            <person name="Morgado L.N."/>
            <person name="Niskanen T."/>
            <person name="Noordeloos M.E."/>
            <person name="Ohm R.A."/>
            <person name="Ortiz-Santana B."/>
            <person name="Ovrebo C."/>
            <person name="Racz N."/>
            <person name="Riley R."/>
            <person name="Savchenko A."/>
            <person name="Shiryaev A."/>
            <person name="Soop K."/>
            <person name="Spirin V."/>
            <person name="Szebenyi C."/>
            <person name="Tomsovsky M."/>
            <person name="Tulloss R.E."/>
            <person name="Uehling J."/>
            <person name="Grigoriev I.V."/>
            <person name="Vagvolgyi C."/>
            <person name="Papp T."/>
            <person name="Martin F.M."/>
            <person name="Miettinen O."/>
            <person name="Hibbett D.S."/>
            <person name="Nagy L.G."/>
        </authorList>
    </citation>
    <scope>NUCLEOTIDE SEQUENCE [LARGE SCALE GENOMIC DNA]</scope>
    <source>
        <strain evidence="2 3">FP101781</strain>
    </source>
</reference>
<proteinExistence type="predicted"/>
<keyword evidence="3" id="KW-1185">Reference proteome</keyword>
<name>A0A4Y7SJX2_COPMI</name>